<dbReference type="InterPro" id="IPR002915">
    <property type="entry name" value="DeoC/FbaB/LacD_aldolase"/>
</dbReference>
<dbReference type="Gene3D" id="3.20.20.70">
    <property type="entry name" value="Aldolase class I"/>
    <property type="match status" value="1"/>
</dbReference>
<reference evidence="5" key="1">
    <citation type="submission" date="2023-07" db="EMBL/GenBank/DDBJ databases">
        <title>30 novel species of actinomycetes from the DSMZ collection.</title>
        <authorList>
            <person name="Nouioui I."/>
        </authorList>
    </citation>
    <scope>NUCLEOTIDE SEQUENCE [LARGE SCALE GENOMIC DNA]</scope>
    <source>
        <strain evidence="5">DSM 45834</strain>
    </source>
</reference>
<name>A0ABU2NE45_9PSEU</name>
<dbReference type="PIRSF" id="PIRSF001357">
    <property type="entry name" value="DeoC"/>
    <property type="match status" value="1"/>
</dbReference>
<dbReference type="InterPro" id="IPR013785">
    <property type="entry name" value="Aldolase_TIM"/>
</dbReference>
<dbReference type="SMART" id="SM01133">
    <property type="entry name" value="DeoC"/>
    <property type="match status" value="1"/>
</dbReference>
<evidence type="ECO:0000256" key="2">
    <source>
        <dbReference type="ARBA" id="ARBA00023270"/>
    </source>
</evidence>
<dbReference type="Proteomes" id="UP001183202">
    <property type="component" value="Unassembled WGS sequence"/>
</dbReference>
<dbReference type="GO" id="GO:0004139">
    <property type="term" value="F:deoxyribose-phosphate aldolase activity"/>
    <property type="evidence" value="ECO:0007669"/>
    <property type="project" value="UniProtKB-EC"/>
</dbReference>
<dbReference type="EMBL" id="JAVREJ010000016">
    <property type="protein sequence ID" value="MDT0352144.1"/>
    <property type="molecule type" value="Genomic_DNA"/>
</dbReference>
<proteinExistence type="predicted"/>
<keyword evidence="1" id="KW-0963">Cytoplasm</keyword>
<dbReference type="NCBIfam" id="TIGR00126">
    <property type="entry name" value="deoC"/>
    <property type="match status" value="1"/>
</dbReference>
<protein>
    <recommendedName>
        <fullName evidence="3">Deoxyribose-phosphate aldolase</fullName>
        <ecNumber evidence="3">4.1.2.4</ecNumber>
    </recommendedName>
</protein>
<keyword evidence="2" id="KW-0704">Schiff base</keyword>
<evidence type="ECO:0000313" key="4">
    <source>
        <dbReference type="EMBL" id="MDT0352144.1"/>
    </source>
</evidence>
<dbReference type="RefSeq" id="WP_311558649.1">
    <property type="nucleotide sequence ID" value="NZ_JAVREJ010000016.1"/>
</dbReference>
<dbReference type="Pfam" id="PF01791">
    <property type="entry name" value="DeoC"/>
    <property type="match status" value="1"/>
</dbReference>
<keyword evidence="4" id="KW-0456">Lyase</keyword>
<gene>
    <name evidence="4" type="primary">deoC</name>
    <name evidence="4" type="ORF">RM445_21675</name>
</gene>
<dbReference type="InterPro" id="IPR011343">
    <property type="entry name" value="DeoC"/>
</dbReference>
<dbReference type="SUPFAM" id="SSF51569">
    <property type="entry name" value="Aldolase"/>
    <property type="match status" value="1"/>
</dbReference>
<keyword evidence="5" id="KW-1185">Reference proteome</keyword>
<dbReference type="PANTHER" id="PTHR10889:SF1">
    <property type="entry name" value="DEOXYRIBOSE-PHOSPHATE ALDOLASE"/>
    <property type="match status" value="1"/>
</dbReference>
<evidence type="ECO:0000256" key="3">
    <source>
        <dbReference type="NCBIfam" id="TIGR00126"/>
    </source>
</evidence>
<accession>A0ABU2NE45</accession>
<evidence type="ECO:0000313" key="5">
    <source>
        <dbReference type="Proteomes" id="UP001183202"/>
    </source>
</evidence>
<comment type="caution">
    <text evidence="4">The sequence shown here is derived from an EMBL/GenBank/DDBJ whole genome shotgun (WGS) entry which is preliminary data.</text>
</comment>
<evidence type="ECO:0000256" key="1">
    <source>
        <dbReference type="ARBA" id="ARBA00022490"/>
    </source>
</evidence>
<dbReference type="EC" id="4.1.2.4" evidence="3"/>
<sequence>MLSVSEYAKKFDMAVLAQDTTESVIRTGCERARDYRVAAYYTTPTWTPLVAEVLRGSDVHVGVALAFPYGTQTTRTKEAEIHEALEVGGTALDMVINIGALKSGDLALVEREIAMLADRARDGGALSKVIIEVGFLTDEEIRTATRMGVDHGVDHVKTATGSAVLPDVRHLEVMTSALGGRTRLKLSGVPRTFALAATLWMLDMGVDLIGTRSAPDLVDQYRAHVEKSQAAEKIPARV</sequence>
<dbReference type="PANTHER" id="PTHR10889">
    <property type="entry name" value="DEOXYRIBOSE-PHOSPHATE ALDOLASE"/>
    <property type="match status" value="1"/>
</dbReference>
<organism evidence="4 5">
    <name type="scientific">Pseudonocardia charpentierae</name>
    <dbReference type="NCBI Taxonomy" id="3075545"/>
    <lineage>
        <taxon>Bacteria</taxon>
        <taxon>Bacillati</taxon>
        <taxon>Actinomycetota</taxon>
        <taxon>Actinomycetes</taxon>
        <taxon>Pseudonocardiales</taxon>
        <taxon>Pseudonocardiaceae</taxon>
        <taxon>Pseudonocardia</taxon>
    </lineage>
</organism>